<evidence type="ECO:0000313" key="3">
    <source>
        <dbReference type="Proteomes" id="UP000067598"/>
    </source>
</evidence>
<reference evidence="2 3" key="1">
    <citation type="journal article" date="2016" name="Microbiology (Mosc.)">
        <title>Comparison of Lactobacillus crispatus isolates from Lactobacillus-dominated vaginal microbiomes with isolates from microbiomes containing bacterial vaginosis-associated bacteria.</title>
        <authorList>
            <person name="Abdelmaksoud A.A."/>
            <person name="Koparde V.N."/>
            <person name="Sheth N.U."/>
            <person name="Serrano M.G."/>
            <person name="Glascock A.L."/>
            <person name="Fettweis J.M."/>
            <person name="Strauss Iii J.F."/>
            <person name="Buck G.A."/>
            <person name="Jefferson K.K."/>
        </authorList>
    </citation>
    <scope>NUCLEOTIDE SEQUENCE [LARGE SCALE GENOMIC DNA]</scope>
    <source>
        <strain evidence="2 3">VMC3</strain>
    </source>
</reference>
<dbReference type="PATRIC" id="fig|47770.28.peg.773"/>
<dbReference type="Proteomes" id="UP000067598">
    <property type="component" value="Unassembled WGS sequence"/>
</dbReference>
<proteinExistence type="predicted"/>
<dbReference type="InterPro" id="IPR016181">
    <property type="entry name" value="Acyl_CoA_acyltransferase"/>
</dbReference>
<comment type="caution">
    <text evidence="2">The sequence shown here is derived from an EMBL/GenBank/DDBJ whole genome shotgun (WGS) entry which is preliminary data.</text>
</comment>
<keyword evidence="2" id="KW-0808">Transferase</keyword>
<protein>
    <submittedName>
        <fullName evidence="2">GNAT family acetyltransferase</fullName>
    </submittedName>
</protein>
<dbReference type="SUPFAM" id="SSF55729">
    <property type="entry name" value="Acyl-CoA N-acyltransferases (Nat)"/>
    <property type="match status" value="1"/>
</dbReference>
<organism evidence="2 3">
    <name type="scientific">Lactobacillus crispatus</name>
    <dbReference type="NCBI Taxonomy" id="47770"/>
    <lineage>
        <taxon>Bacteria</taxon>
        <taxon>Bacillati</taxon>
        <taxon>Bacillota</taxon>
        <taxon>Bacilli</taxon>
        <taxon>Lactobacillales</taxon>
        <taxon>Lactobacillaceae</taxon>
        <taxon>Lactobacillus</taxon>
    </lineage>
</organism>
<evidence type="ECO:0000313" key="2">
    <source>
        <dbReference type="EMBL" id="KWU03640.1"/>
    </source>
</evidence>
<dbReference type="PROSITE" id="PS51186">
    <property type="entry name" value="GNAT"/>
    <property type="match status" value="1"/>
</dbReference>
<gene>
    <name evidence="2" type="ORF">AEL95_06690</name>
</gene>
<dbReference type="Gene3D" id="3.40.630.30">
    <property type="match status" value="1"/>
</dbReference>
<name>A0A109DDW0_9LACO</name>
<dbReference type="PANTHER" id="PTHR43415">
    <property type="entry name" value="SPERMIDINE N(1)-ACETYLTRANSFERASE"/>
    <property type="match status" value="1"/>
</dbReference>
<dbReference type="GO" id="GO:0016747">
    <property type="term" value="F:acyltransferase activity, transferring groups other than amino-acyl groups"/>
    <property type="evidence" value="ECO:0007669"/>
    <property type="project" value="InterPro"/>
</dbReference>
<dbReference type="InterPro" id="IPR000182">
    <property type="entry name" value="GNAT_dom"/>
</dbReference>
<dbReference type="Pfam" id="PF13302">
    <property type="entry name" value="Acetyltransf_3"/>
    <property type="match status" value="1"/>
</dbReference>
<dbReference type="PANTHER" id="PTHR43415:SF4">
    <property type="entry name" value="N-ACETYLTRANSFERASE DOMAIN-CONTAINING PROTEIN"/>
    <property type="match status" value="1"/>
</dbReference>
<feature type="domain" description="N-acetyltransferase" evidence="1">
    <location>
        <begin position="14"/>
        <end position="167"/>
    </location>
</feature>
<dbReference type="AlphaFoldDB" id="A0A109DDW0"/>
<evidence type="ECO:0000259" key="1">
    <source>
        <dbReference type="PROSITE" id="PS51186"/>
    </source>
</evidence>
<dbReference type="EMBL" id="LJGP01000023">
    <property type="protein sequence ID" value="KWU03640.1"/>
    <property type="molecule type" value="Genomic_DNA"/>
</dbReference>
<accession>A0A109DDW0</accession>
<sequence>MLKLKDFNSRYLNDIWKDGFTAEKPEWTKWNAPYFNDYTAYRSFSSFKQSSITEYLLSHSCKAITINDQAIGMVSKNWIDKTTLWLEIGIVIYNPNYWHGGLGTRALEKWITDIFSEYPDLEHIGLTTWSGNVRMMHLAEKIGLKKEAQIRRVRYFQGFYYDSVKYGVLRSEWEKCKNK</sequence>